<dbReference type="EMBL" id="DAAIHR010000003">
    <property type="protein sequence ID" value="HAB8397784.1"/>
    <property type="molecule type" value="Genomic_DNA"/>
</dbReference>
<comment type="pathway">
    <text evidence="2 13">Cofactor biosynthesis; NAD(+) biosynthesis; quinolinate from iminoaspartate: step 1/1.</text>
</comment>
<evidence type="ECO:0000313" key="70">
    <source>
        <dbReference type="Proteomes" id="UP000364988"/>
    </source>
</evidence>
<dbReference type="EMBL" id="DAAIJL010000002">
    <property type="protein sequence ID" value="HAB8556287.1"/>
    <property type="molecule type" value="Genomic_DNA"/>
</dbReference>
<proteinExistence type="inferred from homology"/>
<evidence type="ECO:0000313" key="27">
    <source>
        <dbReference type="EMBL" id="EAG2515900.1"/>
    </source>
</evidence>
<dbReference type="EMBL" id="AABBZO010000018">
    <property type="protein sequence ID" value="EAG4463298.1"/>
    <property type="molecule type" value="Genomic_DNA"/>
</dbReference>
<evidence type="ECO:0000313" key="17">
    <source>
        <dbReference type="EMBL" id="EAC7481401.1"/>
    </source>
</evidence>
<evidence type="ECO:0000313" key="55">
    <source>
        <dbReference type="EMBL" id="HAC1756128.1"/>
    </source>
</evidence>
<evidence type="ECO:0000313" key="51">
    <source>
        <dbReference type="EMBL" id="HAB8397784.1"/>
    </source>
</evidence>
<dbReference type="Proteomes" id="UP000393182">
    <property type="component" value="Unassembled WGS sequence"/>
</dbReference>
<evidence type="ECO:0000256" key="9">
    <source>
        <dbReference type="ARBA" id="ARBA00023004"/>
    </source>
</evidence>
<evidence type="ECO:0000313" key="94">
    <source>
        <dbReference type="Proteomes" id="UP000544530"/>
    </source>
</evidence>
<gene>
    <name evidence="13 48" type="primary">nadA</name>
    <name evidence="60" type="synonym">nada</name>
    <name evidence="24" type="ORF">A8L61_01110</name>
    <name evidence="32" type="ORF">AB917_09495</name>
    <name evidence="14" type="ORF">ABZ57_09685</name>
    <name evidence="59" type="ORF">AJL21_08565</name>
    <name evidence="22" type="ORF">ART25_04585</name>
    <name evidence="15" type="ORF">ARY78_06875</name>
    <name evidence="27" type="ORF">B1N52_12070</name>
    <name evidence="26" type="ORF">B1S26_04545</name>
    <name evidence="28" type="ORF">B5K54_00270</name>
    <name evidence="43" type="ORF">BCZ19_10740</name>
    <name evidence="25" type="ORF">BCZ21_07060</name>
    <name evidence="30" type="ORF">CA369_13425</name>
    <name evidence="29" type="ORF">CAV64_12450</name>
    <name evidence="33" type="ORF">CW845_01115</name>
    <name evidence="35" type="ORF">D4920_09860</name>
    <name evidence="34" type="ORF">D4B11_02555</name>
    <name evidence="36" type="ORF">D5N24_09215</name>
    <name evidence="38" type="ORF">D7104_03180</name>
    <name evidence="57" type="ORF">DCK61_06475</name>
    <name evidence="31" type="ORF">DCT16_12945</name>
    <name evidence="17" type="ORF">DQ70_11980</name>
    <name evidence="16" type="ORF">DU018_01230</name>
    <name evidence="60" type="ORF">DYZ80_02408</name>
    <name evidence="23" type="ORF">E1W56_10630</name>
    <name evidence="37" type="ORF">E5F58_06625</name>
    <name evidence="21" type="ORF">EX365_04290</name>
    <name evidence="20" type="ORF">EXZ73_02480</name>
    <name evidence="44" type="ORF">F6436_05565</name>
    <name evidence="45" type="ORF">F6515_06195</name>
    <name evidence="39" type="ORF">FA835_09405</name>
    <name evidence="41" type="ORF">FLQ97_05145</name>
    <name evidence="40" type="ORF">FLR03_12845</name>
    <name evidence="42" type="ORF">FNX40_06650</name>
    <name evidence="48" type="ORF">FV747_08725</name>
    <name evidence="49" type="ORF">G3O21_001749</name>
    <name evidence="50" type="ORF">GHH22_01225</name>
    <name evidence="55" type="ORF">GI949_14225</name>
    <name evidence="47" type="ORF">GJW51_08720</name>
    <name evidence="46" type="ORF">GQG13_13055</name>
    <name evidence="51" type="ORF">GYR60_04560</name>
    <name evidence="52" type="ORF">GYS09_03145</name>
    <name evidence="53" type="ORF">GYX23_05510</name>
    <name evidence="54" type="ORF">GYY14_09685</name>
    <name evidence="56" type="ORF">HQN34_001206</name>
    <name evidence="58" type="ORF">HZJ64_08740</name>
    <name evidence="18" type="ORF">KV70_08010</name>
    <name evidence="19" type="ORF">UI29_11840</name>
</gene>
<dbReference type="EMBL" id="AAAMZD010000006">
    <property type="protein sequence ID" value="EAD3793442.1"/>
    <property type="molecule type" value="Genomic_DNA"/>
</dbReference>
<dbReference type="PANTHER" id="PTHR30573:SF0">
    <property type="entry name" value="QUINOLINATE SYNTHASE, CHLOROPLASTIC"/>
    <property type="match status" value="1"/>
</dbReference>
<dbReference type="EMBL" id="AAAIKW010000005">
    <property type="protein sequence ID" value="EAC4552757.1"/>
    <property type="molecule type" value="Genomic_DNA"/>
</dbReference>
<dbReference type="EMBL" id="DABJAN010000002">
    <property type="protein sequence ID" value="HAJ9593008.1"/>
    <property type="molecule type" value="Genomic_DNA"/>
</dbReference>
<keyword evidence="6 13" id="KW-0662">Pyridine nucleotide biosynthesis</keyword>
<evidence type="ECO:0000313" key="75">
    <source>
        <dbReference type="Proteomes" id="UP000389283"/>
    </source>
</evidence>
<feature type="binding site" evidence="13">
    <location>
        <position position="61"/>
    </location>
    <ligand>
        <name>iminosuccinate</name>
        <dbReference type="ChEBI" id="CHEBI:77875"/>
    </ligand>
</feature>
<evidence type="ECO:0000313" key="64">
    <source>
        <dbReference type="Proteomes" id="UP000339309"/>
    </source>
</evidence>
<feature type="binding site" evidence="13">
    <location>
        <position position="160"/>
    </location>
    <ligand>
        <name>iminosuccinate</name>
        <dbReference type="ChEBI" id="CHEBI:77875"/>
    </ligand>
</feature>
<evidence type="ECO:0000313" key="79">
    <source>
        <dbReference type="Proteomes" id="UP000427828"/>
    </source>
</evidence>
<dbReference type="Gene3D" id="3.40.50.10800">
    <property type="entry name" value="NadA-like"/>
    <property type="match status" value="3"/>
</dbReference>
<dbReference type="Proteomes" id="UP000566721">
    <property type="component" value="Unassembled WGS sequence"/>
</dbReference>
<evidence type="ECO:0000313" key="67">
    <source>
        <dbReference type="Proteomes" id="UP000350032"/>
    </source>
</evidence>
<comment type="caution">
    <text evidence="48">The sequence shown here is derived from an EMBL/GenBank/DDBJ whole genome shotgun (WGS) entry which is preliminary data.</text>
</comment>
<evidence type="ECO:0000313" key="68">
    <source>
        <dbReference type="Proteomes" id="UP000354255"/>
    </source>
</evidence>
<evidence type="ECO:0000313" key="97">
    <source>
        <dbReference type="Proteomes" id="UP000549379"/>
    </source>
</evidence>
<evidence type="ECO:0000256" key="7">
    <source>
        <dbReference type="ARBA" id="ARBA00022679"/>
    </source>
</evidence>
<evidence type="ECO:0000313" key="44">
    <source>
        <dbReference type="EMBL" id="ECY6543796.1"/>
    </source>
</evidence>
<dbReference type="Proteomes" id="UP000364988">
    <property type="component" value="Unassembled WGS sequence"/>
</dbReference>
<evidence type="ECO:0000313" key="58">
    <source>
        <dbReference type="EMBL" id="NYA01917.1"/>
    </source>
</evidence>
<dbReference type="EMBL" id="DAAJCS010000003">
    <property type="protein sequence ID" value="HAC0012455.1"/>
    <property type="molecule type" value="Genomic_DNA"/>
</dbReference>
<evidence type="ECO:0000313" key="53">
    <source>
        <dbReference type="EMBL" id="HAC0012455.1"/>
    </source>
</evidence>
<dbReference type="NCBIfam" id="NF006883">
    <property type="entry name" value="PRK09375.2-4"/>
    <property type="match status" value="1"/>
</dbReference>
<evidence type="ECO:0000313" key="49">
    <source>
        <dbReference type="EMBL" id="EDP8514325.1"/>
    </source>
</evidence>
<dbReference type="Proteomes" id="UP000358545">
    <property type="component" value="Unassembled WGS sequence"/>
</dbReference>
<evidence type="ECO:0000313" key="87">
    <source>
        <dbReference type="Proteomes" id="UP000522199"/>
    </source>
</evidence>
<dbReference type="EMBL" id="AALAQH010000005">
    <property type="protein sequence ID" value="ECX6925146.1"/>
    <property type="molecule type" value="Genomic_DNA"/>
</dbReference>
<feature type="binding site" evidence="13">
    <location>
        <position position="228"/>
    </location>
    <ligand>
        <name>[4Fe-4S] cluster</name>
        <dbReference type="ChEBI" id="CHEBI:49883"/>
    </ligand>
</feature>
<dbReference type="Proteomes" id="UP000544530">
    <property type="component" value="Unassembled WGS sequence"/>
</dbReference>
<evidence type="ECO:0000256" key="2">
    <source>
        <dbReference type="ARBA" id="ARBA00005065"/>
    </source>
</evidence>
<evidence type="ECO:0000313" key="103">
    <source>
        <dbReference type="Proteomes" id="UP000852906"/>
    </source>
</evidence>
<dbReference type="SMR" id="A0A0B8QYZ8"/>
<dbReference type="EMBL" id="AAAKQF010000004">
    <property type="protein sequence ID" value="EAC9040149.1"/>
    <property type="molecule type" value="Genomic_DNA"/>
</dbReference>
<dbReference type="GO" id="GO:0034628">
    <property type="term" value="P:'de novo' NAD+ biosynthetic process from L-aspartate"/>
    <property type="evidence" value="ECO:0007669"/>
    <property type="project" value="TreeGrafter"/>
</dbReference>
<evidence type="ECO:0000313" key="31">
    <source>
        <dbReference type="EMBL" id="EAG6170281.1"/>
    </source>
</evidence>
<comment type="catalytic activity">
    <reaction evidence="11">
        <text>iminosuccinate + dihydroxyacetone phosphate = quinolinate + phosphate + 2 H2O + H(+)</text>
        <dbReference type="Rhea" id="RHEA:25888"/>
        <dbReference type="ChEBI" id="CHEBI:15377"/>
        <dbReference type="ChEBI" id="CHEBI:15378"/>
        <dbReference type="ChEBI" id="CHEBI:29959"/>
        <dbReference type="ChEBI" id="CHEBI:43474"/>
        <dbReference type="ChEBI" id="CHEBI:57642"/>
        <dbReference type="ChEBI" id="CHEBI:77875"/>
        <dbReference type="EC" id="2.5.1.72"/>
    </reaction>
    <physiologicalReaction direction="left-to-right" evidence="11">
        <dbReference type="Rhea" id="RHEA:25889"/>
    </physiologicalReaction>
</comment>
<evidence type="ECO:0000313" key="46">
    <source>
        <dbReference type="EMBL" id="EDN7716046.1"/>
    </source>
</evidence>
<evidence type="ECO:0000313" key="54">
    <source>
        <dbReference type="EMBL" id="HAC0275639.1"/>
    </source>
</evidence>
<dbReference type="EMBL" id="AABAGT010000001">
    <property type="protein sequence ID" value="EAG0865874.1"/>
    <property type="molecule type" value="Genomic_DNA"/>
</dbReference>
<dbReference type="Proteomes" id="UP000337746">
    <property type="component" value="Unassembled WGS sequence"/>
</dbReference>
<evidence type="ECO:0000313" key="41">
    <source>
        <dbReference type="EMBL" id="ECB9513118.1"/>
    </source>
</evidence>
<evidence type="ECO:0000313" key="18">
    <source>
        <dbReference type="EMBL" id="EAC9040149.1"/>
    </source>
</evidence>
<dbReference type="EMBL" id="AALEDS010000003">
    <property type="protein sequence ID" value="ECY6543796.1"/>
    <property type="molecule type" value="Genomic_DNA"/>
</dbReference>
<evidence type="ECO:0000256" key="13">
    <source>
        <dbReference type="HAMAP-Rule" id="MF_00569"/>
    </source>
</evidence>
<dbReference type="EMBL" id="DAAJZA010000013">
    <property type="protein sequence ID" value="HAC1756128.1"/>
    <property type="molecule type" value="Genomic_DNA"/>
</dbReference>
<dbReference type="EMBL" id="AAASLB010000005">
    <property type="protein sequence ID" value="EAE4942490.1"/>
    <property type="molecule type" value="Genomic_DNA"/>
</dbReference>
<dbReference type="Proteomes" id="UP000354255">
    <property type="component" value="Unassembled WGS sequence"/>
</dbReference>
<dbReference type="GO" id="GO:0005829">
    <property type="term" value="C:cytosol"/>
    <property type="evidence" value="ECO:0007669"/>
    <property type="project" value="TreeGrafter"/>
</dbReference>
<evidence type="ECO:0000313" key="77">
    <source>
        <dbReference type="Proteomes" id="UP000410967"/>
    </source>
</evidence>
<dbReference type="NCBIfam" id="NF006880">
    <property type="entry name" value="PRK09375.2-1"/>
    <property type="match status" value="1"/>
</dbReference>
<dbReference type="Proteomes" id="UP000460224">
    <property type="component" value="Unassembled WGS sequence"/>
</dbReference>
<evidence type="ECO:0000313" key="63">
    <source>
        <dbReference type="Proteomes" id="UP000337746"/>
    </source>
</evidence>
<dbReference type="Proteomes" id="UP000844415">
    <property type="component" value="Unassembled WGS sequence"/>
</dbReference>
<organism evidence="48 83">
    <name type="scientific">Listeria monocytogenes</name>
    <dbReference type="NCBI Taxonomy" id="1639"/>
    <lineage>
        <taxon>Bacteria</taxon>
        <taxon>Bacillati</taxon>
        <taxon>Bacillota</taxon>
        <taxon>Bacilli</taxon>
        <taxon>Bacillales</taxon>
        <taxon>Listeriaceae</taxon>
        <taxon>Listeria</taxon>
    </lineage>
</organism>
<dbReference type="Proteomes" id="UP000410967">
    <property type="component" value="Unassembled WGS sequence"/>
</dbReference>
<evidence type="ECO:0000256" key="12">
    <source>
        <dbReference type="ARBA" id="ARBA00073059"/>
    </source>
</evidence>
<dbReference type="NCBIfam" id="TIGR00550">
    <property type="entry name" value="nadA"/>
    <property type="match status" value="1"/>
</dbReference>
<dbReference type="Proteomes" id="UP000525850">
    <property type="component" value="Unassembled WGS sequence"/>
</dbReference>
<evidence type="ECO:0000313" key="42">
    <source>
        <dbReference type="EMBL" id="ECC1556489.1"/>
    </source>
</evidence>
<name>A0A0B8QYZ8_LISMN</name>
<evidence type="ECO:0000313" key="39">
    <source>
        <dbReference type="EMBL" id="EAK9317318.1"/>
    </source>
</evidence>
<evidence type="ECO:0000313" key="76">
    <source>
        <dbReference type="Proteomes" id="UP000398321"/>
    </source>
</evidence>
<evidence type="ECO:0000313" key="60">
    <source>
        <dbReference type="EMBL" id="RKA06513.1"/>
    </source>
</evidence>
<comment type="cofactor">
    <cofactor evidence="13">
        <name>[4Fe-4S] cluster</name>
        <dbReference type="ChEBI" id="CHEBI:49883"/>
    </cofactor>
    <text evidence="13">Binds 1 [4Fe-4S] cluster per subunit.</text>
</comment>
<evidence type="ECO:0000313" key="50">
    <source>
        <dbReference type="EMBL" id="HAA8051780.1"/>
    </source>
</evidence>
<dbReference type="Pfam" id="PF02445">
    <property type="entry name" value="NadA"/>
    <property type="match status" value="1"/>
</dbReference>
<dbReference type="EMBL" id="AABDGJ010000006">
    <property type="protein sequence ID" value="EAG6990824.1"/>
    <property type="molecule type" value="Genomic_DNA"/>
</dbReference>
<evidence type="ECO:0000313" key="33">
    <source>
        <dbReference type="EMBL" id="EAG9386094.1"/>
    </source>
</evidence>
<dbReference type="EMBL" id="AABEMN010000002">
    <property type="protein sequence ID" value="EAG9518638.1"/>
    <property type="molecule type" value="Genomic_DNA"/>
</dbReference>
<dbReference type="EMBL" id="AANDSR010000004">
    <property type="protein sequence ID" value="EDN9836752.1"/>
    <property type="molecule type" value="Genomic_DNA"/>
</dbReference>
<evidence type="ECO:0000313" key="82">
    <source>
        <dbReference type="Proteomes" id="UP000467347"/>
    </source>
</evidence>
<keyword evidence="10 13" id="KW-0411">Iron-sulfur</keyword>
<dbReference type="EMBL" id="AACJYH010000002">
    <property type="protein sequence ID" value="EAK8896699.1"/>
    <property type="molecule type" value="Genomic_DNA"/>
</dbReference>
<dbReference type="FunFam" id="3.40.50.10800:FF:000001">
    <property type="entry name" value="Quinolinate synthase A"/>
    <property type="match status" value="1"/>
</dbReference>
<dbReference type="EMBL" id="AANEHK010000006">
    <property type="protein sequence ID" value="EDO0986077.1"/>
    <property type="molecule type" value="Genomic_DNA"/>
</dbReference>
<dbReference type="EMBL" id="DAAJFY010000005">
    <property type="protein sequence ID" value="HAC0275639.1"/>
    <property type="molecule type" value="Genomic_DNA"/>
</dbReference>
<evidence type="ECO:0000313" key="40">
    <source>
        <dbReference type="EMBL" id="ECB9474568.1"/>
    </source>
</evidence>
<evidence type="ECO:0000256" key="1">
    <source>
        <dbReference type="ARBA" id="ARBA00003791"/>
    </source>
</evidence>
<evidence type="ECO:0000313" key="72">
    <source>
        <dbReference type="Proteomes" id="UP000368512"/>
    </source>
</evidence>
<evidence type="ECO:0000313" key="90">
    <source>
        <dbReference type="Proteomes" id="UP000528151"/>
    </source>
</evidence>
<dbReference type="GO" id="GO:0051539">
    <property type="term" value="F:4 iron, 4 sulfur cluster binding"/>
    <property type="evidence" value="ECO:0007669"/>
    <property type="project" value="UniProtKB-KW"/>
</dbReference>
<evidence type="ECO:0000313" key="88">
    <source>
        <dbReference type="Proteomes" id="UP000525850"/>
    </source>
</evidence>
<evidence type="ECO:0000313" key="74">
    <source>
        <dbReference type="Proteomes" id="UP000379076"/>
    </source>
</evidence>
<dbReference type="EMBL" id="AACKDQ010000019">
    <property type="protein sequence ID" value="EAK9317318.1"/>
    <property type="molecule type" value="Genomic_DNA"/>
</dbReference>
<keyword evidence="5 13" id="KW-0963">Cytoplasm</keyword>
<evidence type="ECO:0000256" key="3">
    <source>
        <dbReference type="ARBA" id="ARBA00012669"/>
    </source>
</evidence>
<dbReference type="EMBL" id="AAAIXK010000003">
    <property type="protein sequence ID" value="EAC5550147.1"/>
    <property type="molecule type" value="Genomic_DNA"/>
</dbReference>
<evidence type="ECO:0000313" key="100">
    <source>
        <dbReference type="Proteomes" id="UP000841146"/>
    </source>
</evidence>
<keyword evidence="7 13" id="KW-0808">Transferase</keyword>
<accession>A0A0B8QYZ8</accession>
<feature type="binding site" evidence="13">
    <location>
        <position position="271"/>
    </location>
    <ligand>
        <name>iminosuccinate</name>
        <dbReference type="ChEBI" id="CHEBI:77875"/>
    </ligand>
</feature>
<comment type="similarity">
    <text evidence="13">Belongs to the quinolinate synthase family. Type 3 subfamily.</text>
</comment>
<dbReference type="EMBL" id="AABGUK010000002">
    <property type="protein sequence ID" value="EAH4241682.1"/>
    <property type="molecule type" value="Genomic_DNA"/>
</dbReference>
<evidence type="ECO:0000256" key="4">
    <source>
        <dbReference type="ARBA" id="ARBA00022485"/>
    </source>
</evidence>
<dbReference type="EMBL" id="QXLS01000006">
    <property type="protein sequence ID" value="RKA06513.1"/>
    <property type="molecule type" value="Genomic_DNA"/>
</dbReference>
<evidence type="ECO:0000313" key="84">
    <source>
        <dbReference type="Proteomes" id="UP000478704"/>
    </source>
</evidence>
<dbReference type="EMBL" id="AABEKY010000001">
    <property type="protein sequence ID" value="EAG9386094.1"/>
    <property type="molecule type" value="Genomic_DNA"/>
</dbReference>
<dbReference type="Proteomes" id="UP000272537">
    <property type="component" value="Unassembled WGS sequence"/>
</dbReference>
<evidence type="ECO:0000313" key="19">
    <source>
        <dbReference type="EMBL" id="EAD3793442.1"/>
    </source>
</evidence>
<dbReference type="PANTHER" id="PTHR30573">
    <property type="entry name" value="QUINOLINATE SYNTHETASE A"/>
    <property type="match status" value="1"/>
</dbReference>
<dbReference type="Proteomes" id="UP000843775">
    <property type="component" value="Unassembled WGS sequence"/>
</dbReference>
<evidence type="ECO:0000256" key="6">
    <source>
        <dbReference type="ARBA" id="ARBA00022642"/>
    </source>
</evidence>
<evidence type="ECO:0000313" key="93">
    <source>
        <dbReference type="Proteomes" id="UP000540117"/>
    </source>
</evidence>
<protein>
    <recommendedName>
        <fullName evidence="12 13">Quinolinate synthase</fullName>
        <ecNumber evidence="3 13">2.5.1.72</ecNumber>
    </recommendedName>
</protein>
<dbReference type="Proteomes" id="UP000398321">
    <property type="component" value="Unassembled WGS sequence"/>
</dbReference>
<reference evidence="51" key="9">
    <citation type="submission" date="2020-01" db="EMBL/GenBank/DDBJ databases">
        <authorList>
            <consortium name="NCBI Pathogen Detection Project"/>
        </authorList>
    </citation>
    <scope>NUCLEOTIDE SEQUENCE</scope>
    <source>
        <strain evidence="50">09CEB371LM</strain>
        <strain evidence="56">2017-325981-023-01</strain>
        <strain evidence="52">CFIAFB20100120</strain>
        <strain evidence="51">CFIAFB20130012</strain>
        <strain evidence="54">CFIAFB20170037</strain>
        <strain evidence="53">CFIAFB20170045</strain>
        <strain evidence="55">DMG1500109</strain>
    </source>
</reference>
<reference evidence="99 100" key="3">
    <citation type="journal article" date="2018" name="Genome Biol.">
        <title>SKESA: strategic k-mer extension for scrupulous assemblies.</title>
        <authorList>
            <person name="Souvorov A."/>
            <person name="Agarwala R."/>
            <person name="Lipman D.J."/>
        </authorList>
    </citation>
    <scope>NUCLEOTIDE SEQUENCE [LARGE SCALE GENOMIC DNA]</scope>
    <source>
        <strain evidence="50">09CEB371LM</strain>
        <strain evidence="56">2017-325981-023-01</strain>
        <strain evidence="52 102">CFIAFB20100120</strain>
        <strain evidence="51 99">CFIAFB20130012</strain>
        <strain evidence="54">CFIAFB20170037</strain>
        <strain evidence="53 100">CFIAFB20170045</strain>
        <strain evidence="55 101">DMG1500109</strain>
    </source>
</reference>
<reference evidence="44 70" key="8">
    <citation type="submission" date="2019-09" db="EMBL/GenBank/DDBJ databases">
        <authorList>
            <consortium name="GenomeTrakr network: Whole genome sequencing for foodborne pathogen traceback"/>
        </authorList>
    </citation>
    <scope>NUCLEOTIDE SEQUENCE [LARGE SCALE GENOMIC DNA]</scope>
    <source>
        <strain evidence="32 96">CFSAN004300</strain>
        <strain evidence="33 87">CFSAN072474</strain>
        <strain evidence="44 70">FLAG-55987</strain>
        <strain evidence="39 77">PHLUSALM00088</strain>
    </source>
</reference>
<dbReference type="UniPathway" id="UPA00253">
    <property type="reaction ID" value="UER00327"/>
</dbReference>
<evidence type="ECO:0000313" key="95">
    <source>
        <dbReference type="Proteomes" id="UP000546397"/>
    </source>
</evidence>
<dbReference type="EMBL" id="AABGHY010000005">
    <property type="protein sequence ID" value="EAH3294575.1"/>
    <property type="molecule type" value="Genomic_DNA"/>
</dbReference>
<evidence type="ECO:0000313" key="61">
    <source>
        <dbReference type="Proteomes" id="UP000272537"/>
    </source>
</evidence>
<dbReference type="Proteomes" id="UP000549379">
    <property type="component" value="Unassembled WGS sequence"/>
</dbReference>
<dbReference type="Proteomes" id="UP000842809">
    <property type="component" value="Unassembled WGS sequence"/>
</dbReference>
<reference evidence="75 76" key="6">
    <citation type="submission" date="2019-07" db="EMBL/GenBank/DDBJ databases">
        <authorList>
            <consortium name="GenomeTrakr: Next Generation Sequencing Network for Food Pathogen Tracability"/>
        </authorList>
    </citation>
    <scope>NUCLEOTIDE SEQUENCE [LARGE SCALE GENOMIC DNA]</scope>
    <source>
        <strain evidence="28 97">10B02965A-1</strain>
        <strain evidence="17 72">CFSAN008042</strain>
        <strain evidence="30 90">CFSAN063727</strain>
        <strain evidence="46 80">CFSAN102901</strain>
        <strain evidence="22 74">FDA00006494</strain>
        <strain evidence="15 71">FDA00007096</strain>
        <strain evidence="26">FDA00011243</strain>
        <strain evidence="16 62">FDA00013332</strain>
        <strain evidence="21 65">FDA00013853</strain>
        <strain evidence="40 78">FDA00014336</strain>
        <strain evidence="42 75">FDA00014370</strain>
        <strain evidence="41 76">FDA00014392</strain>
        <strain evidence="49">FDA00015054</strain>
        <strain evidence="29 93">FDA1005580-S054-001</strain>
        <strain evidence="84">FDA1090798-S029-001</strain>
        <strain evidence="85">FDA956581-098-004</strain>
        <strain evidence="27 88">FDA960927-006-004</strain>
        <strain evidence="31 98">FLAG-38921</strain>
        <strain evidence="43 79">FLAG-51482A</strain>
        <strain evidence="25 63">FLAG-54356</strain>
        <strain evidence="20 73">FSIS31901579</strain>
        <strain evidence="37 89">LS1344</strain>
        <strain evidence="47 82">OSF101448</strain>
        <strain evidence="19 66">VA-WGS-00405</strain>
    </source>
</reference>
<sequence length="366" mass="41161">MNLLETVEQDTMPTHYKQMTQAEMIARVTEIKAQLGENLFIPCHHYQKDEVVPFADAIGDSLQLAQIAAQNKKAKHIVFCGVHFMAETADMLTTSEQIVTLPDMRAGCSMADMADIHQLTNAWPKLQTLFGDTILPVTYINSTAAIKSFVGEHGGTTVTSSNATKIVSWALEQKERIFFLPDQHLGRNTAFELGIPLEHMAIWNPIKNELEYEGNLDDCKVILWKGYCSVHQHFTVKNIENIRKNNPKMRIIVHPECTHEVVSLADDSGSTKKIVTEINNAAPGTEWAVGTEANLVGRIIQENPDKKIVSLNPFMCPCMTMNRIDLPHLLWTLEAIQNGEQRNQIKVDKQTTKFALKALERMLQLS</sequence>
<dbReference type="Proteomes" id="UP000841146">
    <property type="component" value="Unassembled WGS sequence"/>
</dbReference>
<keyword evidence="4 13" id="KW-0004">4Fe-4S</keyword>
<evidence type="ECO:0000313" key="59">
    <source>
        <dbReference type="EMBL" id="OET49719.1"/>
    </source>
</evidence>
<evidence type="ECO:0000256" key="8">
    <source>
        <dbReference type="ARBA" id="ARBA00022723"/>
    </source>
</evidence>
<dbReference type="EMBL" id="AABBAW010000006">
    <property type="protein sequence ID" value="EAG2515900.1"/>
    <property type="molecule type" value="Genomic_DNA"/>
</dbReference>
<keyword evidence="9 13" id="KW-0408">Iron</keyword>
<evidence type="ECO:0000313" key="66">
    <source>
        <dbReference type="Proteomes" id="UP000345329"/>
    </source>
</evidence>
<feature type="binding site" evidence="13">
    <location>
        <position position="108"/>
    </location>
    <ligand>
        <name>[4Fe-4S] cluster</name>
        <dbReference type="ChEBI" id="CHEBI:49883"/>
    </ligand>
</feature>
<dbReference type="EMBL" id="AAAJWF010000007">
    <property type="protein sequence ID" value="EAC7481401.1"/>
    <property type="molecule type" value="Genomic_DNA"/>
</dbReference>
<evidence type="ECO:0000313" key="21">
    <source>
        <dbReference type="EMBL" id="EAD5785783.1"/>
    </source>
</evidence>
<evidence type="ECO:0000313" key="80">
    <source>
        <dbReference type="Proteomes" id="UP000455569"/>
    </source>
</evidence>
<dbReference type="EMBL" id="AABBYJ010000007">
    <property type="protein sequence ID" value="EAG4332052.1"/>
    <property type="molecule type" value="Genomic_DNA"/>
</dbReference>
<dbReference type="EMBL" id="AALGDA010000013">
    <property type="protein sequence ID" value="ECY9782581.1"/>
    <property type="molecule type" value="Genomic_DNA"/>
</dbReference>
<dbReference type="InterPro" id="IPR036094">
    <property type="entry name" value="NadA_sf"/>
</dbReference>
<evidence type="ECO:0000313" key="99">
    <source>
        <dbReference type="Proteomes" id="UP000840197"/>
    </source>
</evidence>
<evidence type="ECO:0000313" key="25">
    <source>
        <dbReference type="EMBL" id="EAG2087016.1"/>
    </source>
</evidence>
<reference evidence="60 61" key="2">
    <citation type="journal article" date="2018" name="BMC Genomics">
        <title>Genes significantly associated with lineage II food isolates of Listeria monocytogenes.</title>
        <authorList>
            <person name="Pirone-Davies C."/>
            <person name="Chen Y."/>
            <person name="Pightling A."/>
            <person name="Ryan G."/>
            <person name="Wang Y."/>
            <person name="Yao K."/>
            <person name="Hoffmann M."/>
            <person name="Allard M.W."/>
        </authorList>
    </citation>
    <scope>NUCLEOTIDE SEQUENCE [LARGE SCALE GENOMIC DNA]</scope>
    <source>
        <strain evidence="60 61">PNUSAL000550</strain>
    </source>
</reference>
<dbReference type="Proteomes" id="UP000467536">
    <property type="component" value="Unassembled WGS sequence"/>
</dbReference>
<evidence type="ECO:0000313" key="34">
    <source>
        <dbReference type="EMBL" id="EAG9518638.1"/>
    </source>
</evidence>
<dbReference type="InterPro" id="IPR023515">
    <property type="entry name" value="Quinolinate_synth_A_type3"/>
</dbReference>
<reference evidence="59 103" key="1">
    <citation type="submission" date="2016-09" db="EMBL/GenBank/DDBJ databases">
        <title>100K Listeria isolates.</title>
        <authorList>
            <person name="Chen P."/>
            <person name="Weimer B.C."/>
            <person name="Kong N."/>
            <person name="Huang B."/>
        </authorList>
    </citation>
    <scope>NUCLEOTIDE SEQUENCE [LARGE SCALE GENOMIC DNA]</scope>
    <source>
        <strain evidence="59 103">BCW_2383</strain>
    </source>
</reference>
<evidence type="ECO:0000313" key="22">
    <source>
        <dbReference type="EMBL" id="EAE1338185.1"/>
    </source>
</evidence>
<evidence type="ECO:0000313" key="86">
    <source>
        <dbReference type="Proteomes" id="UP000489121"/>
    </source>
</evidence>
<dbReference type="Proteomes" id="UP000481141">
    <property type="component" value="Unassembled WGS sequence"/>
</dbReference>
<evidence type="ECO:0000313" key="14">
    <source>
        <dbReference type="EMBL" id="EAC4552757.1"/>
    </source>
</evidence>
<evidence type="ECO:0000313" key="98">
    <source>
        <dbReference type="Proteomes" id="UP000566721"/>
    </source>
</evidence>
<evidence type="ECO:0000313" key="24">
    <source>
        <dbReference type="EMBL" id="EAG0865874.1"/>
    </source>
</evidence>
<dbReference type="EC" id="2.5.1.72" evidence="3 13"/>
<dbReference type="Proteomes" id="UP000423131">
    <property type="component" value="Unassembled WGS sequence"/>
</dbReference>
<dbReference type="EMBL" id="AAANYR010000002">
    <property type="protein sequence ID" value="EAD5785783.1"/>
    <property type="molecule type" value="Genomic_DNA"/>
</dbReference>
<dbReference type="OMA" id="CFCSTMN"/>
<dbReference type="Proteomes" id="UP000527632">
    <property type="component" value="Unassembled WGS sequence"/>
</dbReference>
<evidence type="ECO:0000313" key="30">
    <source>
        <dbReference type="EMBL" id="EAG4463298.1"/>
    </source>
</evidence>
<dbReference type="Proteomes" id="UP000528151">
    <property type="component" value="Unassembled WGS sequence"/>
</dbReference>
<dbReference type="Proteomes" id="UP000345329">
    <property type="component" value="Unassembled WGS sequence"/>
</dbReference>
<evidence type="ECO:0000313" key="35">
    <source>
        <dbReference type="EMBL" id="EAH2282376.1"/>
    </source>
</evidence>
<dbReference type="AlphaFoldDB" id="A0A0B8QYZ8"/>
<dbReference type="EMBL" id="AAHZFN010000017">
    <property type="protein sequence ID" value="ECB9474568.1"/>
    <property type="molecule type" value="Genomic_DNA"/>
</dbReference>
<dbReference type="EMBL" id="AAAQQZ010000002">
    <property type="protein sequence ID" value="EAE1338185.1"/>
    <property type="molecule type" value="Genomic_DNA"/>
</dbReference>
<dbReference type="EMBL" id="JACAVN010000005">
    <property type="protein sequence ID" value="NYA01917.1"/>
    <property type="molecule type" value="Genomic_DNA"/>
</dbReference>
<dbReference type="Proteomes" id="UP000478704">
    <property type="component" value="Unassembled WGS sequence"/>
</dbReference>
<dbReference type="Proteomes" id="UP000548278">
    <property type="component" value="Unassembled WGS sequence"/>
</dbReference>
<dbReference type="Proteomes" id="UP000350032">
    <property type="component" value="Unassembled WGS sequence"/>
</dbReference>
<evidence type="ECO:0000313" key="83">
    <source>
        <dbReference type="Proteomes" id="UP000467536"/>
    </source>
</evidence>
<feature type="binding site" evidence="13">
    <location>
        <position position="318"/>
    </location>
    <ligand>
        <name>[4Fe-4S] cluster</name>
        <dbReference type="ChEBI" id="CHEBI:49883"/>
    </ligand>
</feature>
<evidence type="ECO:0000313" key="20">
    <source>
        <dbReference type="EMBL" id="EAD5773149.1"/>
    </source>
</evidence>
<dbReference type="Proteomes" id="UP000840039">
    <property type="component" value="Unassembled WGS sequence"/>
</dbReference>
<dbReference type="Proteomes" id="UP000389283">
    <property type="component" value="Unassembled WGS sequence"/>
</dbReference>
<evidence type="ECO:0000313" key="65">
    <source>
        <dbReference type="Proteomes" id="UP000344343"/>
    </source>
</evidence>
<dbReference type="EMBL" id="AAANYN010000002">
    <property type="protein sequence ID" value="EAD5773149.1"/>
    <property type="molecule type" value="Genomic_DNA"/>
</dbReference>
<dbReference type="EMBL" id="AABBHO010000001">
    <property type="protein sequence ID" value="EAG2995722.1"/>
    <property type="molecule type" value="Genomic_DNA"/>
</dbReference>
<evidence type="ECO:0000313" key="47">
    <source>
        <dbReference type="EMBL" id="EDN9836752.1"/>
    </source>
</evidence>
<dbReference type="Proteomes" id="UP000533021">
    <property type="component" value="Unassembled WGS sequence"/>
</dbReference>
<feature type="binding site" evidence="13">
    <location>
        <begin position="139"/>
        <end position="141"/>
    </location>
    <ligand>
        <name>iminosuccinate</name>
        <dbReference type="ChEBI" id="CHEBI:77875"/>
    </ligand>
</feature>
<reference evidence="48 83" key="7">
    <citation type="submission" date="2019-08" db="EMBL/GenBank/DDBJ databases">
        <authorList>
            <person name="Ashton P.M."/>
            <person name="Dallman T."/>
            <person name="Nair S."/>
            <person name="De Pinna E."/>
            <person name="Peters T."/>
            <person name="Grant K."/>
        </authorList>
    </citation>
    <scope>NUCLEOTIDE SEQUENCE [LARGE SCALE GENOMIC DNA]</scope>
    <source>
        <strain evidence="35 92">282333</strain>
        <strain evidence="36 91">282352</strain>
        <strain evidence="34 95">289003</strain>
        <strain evidence="48 83">788324</strain>
        <strain evidence="23">RL15000286</strain>
    </source>
</reference>
<dbReference type="Proteomes" id="UP000489121">
    <property type="component" value="Unassembled WGS sequence"/>
</dbReference>
<evidence type="ECO:0000313" key="56">
    <source>
        <dbReference type="EMBL" id="HAJ9593008.1"/>
    </source>
</evidence>
<dbReference type="InterPro" id="IPR003473">
    <property type="entry name" value="NadA"/>
</dbReference>
<dbReference type="Proteomes" id="UP000540117">
    <property type="component" value="Unassembled WGS sequence"/>
</dbReference>
<dbReference type="Proteomes" id="UP000843503">
    <property type="component" value="Unassembled WGS sequence"/>
</dbReference>
<dbReference type="EMBL" id="AABCVX010000006">
    <property type="protein sequence ID" value="EAG6170281.1"/>
    <property type="molecule type" value="Genomic_DNA"/>
</dbReference>
<dbReference type="EMBL" id="AABAWE010000003">
    <property type="protein sequence ID" value="EAG2087016.1"/>
    <property type="molecule type" value="Genomic_DNA"/>
</dbReference>
<evidence type="ECO:0000313" key="16">
    <source>
        <dbReference type="EMBL" id="EAC6546978.1"/>
    </source>
</evidence>
<evidence type="ECO:0000313" key="73">
    <source>
        <dbReference type="Proteomes" id="UP000376505"/>
    </source>
</evidence>
<dbReference type="Proteomes" id="UP000365297">
    <property type="component" value="Unassembled WGS sequence"/>
</dbReference>
<feature type="binding site" evidence="13">
    <location>
        <position position="44"/>
    </location>
    <ligand>
        <name>iminosuccinate</name>
        <dbReference type="ChEBI" id="CHEBI:77875"/>
    </ligand>
</feature>
<dbReference type="Proteomes" id="UP000427828">
    <property type="component" value="Unassembled WGS sequence"/>
</dbReference>
<dbReference type="EMBL" id="QDAY01000002">
    <property type="protein sequence ID" value="KAA9450360.1"/>
    <property type="molecule type" value="Genomic_DNA"/>
</dbReference>
<evidence type="ECO:0000313" key="26">
    <source>
        <dbReference type="EMBL" id="EAG2244672.1"/>
    </source>
</evidence>
<evidence type="ECO:0000313" key="28">
    <source>
        <dbReference type="EMBL" id="EAG2995722.1"/>
    </source>
</evidence>
<dbReference type="Proteomes" id="UP000467347">
    <property type="component" value="Unassembled WGS sequence"/>
</dbReference>
<evidence type="ECO:0000313" key="69">
    <source>
        <dbReference type="Proteomes" id="UP000358545"/>
    </source>
</evidence>
<dbReference type="Proteomes" id="UP000376505">
    <property type="component" value="Unassembled WGS sequence"/>
</dbReference>
<dbReference type="Proteomes" id="UP000530452">
    <property type="component" value="Unassembled WGS sequence"/>
</dbReference>
<dbReference type="GO" id="GO:0046872">
    <property type="term" value="F:metal ion binding"/>
    <property type="evidence" value="ECO:0007669"/>
    <property type="project" value="UniProtKB-KW"/>
</dbReference>
<evidence type="ECO:0000313" key="91">
    <source>
        <dbReference type="Proteomes" id="UP000530452"/>
    </source>
</evidence>
<dbReference type="Proteomes" id="UP000546397">
    <property type="component" value="Unassembled WGS sequence"/>
</dbReference>
<evidence type="ECO:0000313" key="57">
    <source>
        <dbReference type="EMBL" id="KAA9450360.1"/>
    </source>
</evidence>
<feature type="binding site" evidence="13">
    <location>
        <begin position="254"/>
        <end position="256"/>
    </location>
    <ligand>
        <name>iminosuccinate</name>
        <dbReference type="ChEBI" id="CHEBI:77875"/>
    </ligand>
</feature>
<evidence type="ECO:0000313" key="36">
    <source>
        <dbReference type="EMBL" id="EAH3294575.1"/>
    </source>
</evidence>
<dbReference type="Proteomes" id="UP000344343">
    <property type="component" value="Unassembled WGS sequence"/>
</dbReference>
<dbReference type="KEGG" id="lmv:Y193_05440"/>
<evidence type="ECO:0000313" key="43">
    <source>
        <dbReference type="EMBL" id="ECX6925146.1"/>
    </source>
</evidence>
<dbReference type="EMBL" id="AANCRK010000006">
    <property type="protein sequence ID" value="EDN7716046.1"/>
    <property type="molecule type" value="Genomic_DNA"/>
</dbReference>
<comment type="subcellular location">
    <subcellularLocation>
        <location evidence="13">Cytoplasm</location>
    </subcellularLocation>
</comment>
<dbReference type="Proteomes" id="UP000368512">
    <property type="component" value="Unassembled WGS sequence"/>
</dbReference>
<dbReference type="SUPFAM" id="SSF142754">
    <property type="entry name" value="NadA-like"/>
    <property type="match status" value="1"/>
</dbReference>
<dbReference type="Proteomes" id="UP000455569">
    <property type="component" value="Unassembled WGS sequence"/>
</dbReference>
<dbReference type="RefSeq" id="WP_003725774.1">
    <property type="nucleotide sequence ID" value="NC_021824.1"/>
</dbReference>
<dbReference type="EMBL" id="AABAYG010000002">
    <property type="protein sequence ID" value="EAG2244672.1"/>
    <property type="molecule type" value="Genomic_DNA"/>
</dbReference>
<evidence type="ECO:0000313" key="23">
    <source>
        <dbReference type="EMBL" id="EAE4942490.1"/>
    </source>
</evidence>
<dbReference type="EMBL" id="MJTJ01000018">
    <property type="protein sequence ID" value="OET49719.1"/>
    <property type="molecule type" value="Genomic_DNA"/>
</dbReference>
<evidence type="ECO:0000313" key="89">
    <source>
        <dbReference type="Proteomes" id="UP000527632"/>
    </source>
</evidence>
<evidence type="ECO:0000256" key="11">
    <source>
        <dbReference type="ARBA" id="ARBA00050125"/>
    </source>
</evidence>
<comment type="function">
    <text evidence="1 13">Catalyzes the condensation of iminoaspartate with dihydroxyacetone phosphate to form quinolinate.</text>
</comment>
<evidence type="ECO:0000313" key="96">
    <source>
        <dbReference type="Proteomes" id="UP000548278"/>
    </source>
</evidence>
<evidence type="ECO:0000313" key="92">
    <source>
        <dbReference type="Proteomes" id="UP000533021"/>
    </source>
</evidence>
<dbReference type="GO" id="GO:0008987">
    <property type="term" value="F:quinolinate synthetase A activity"/>
    <property type="evidence" value="ECO:0007669"/>
    <property type="project" value="UniProtKB-UniRule"/>
</dbReference>
<dbReference type="Proteomes" id="UP000339309">
    <property type="component" value="Unassembled WGS sequence"/>
</dbReference>
<dbReference type="EMBL" id="AANPAU010000005">
    <property type="protein sequence ID" value="EDP8514325.1"/>
    <property type="molecule type" value="Genomic_DNA"/>
</dbReference>
<evidence type="ECO:0000313" key="48">
    <source>
        <dbReference type="EMBL" id="EDO0986077.1"/>
    </source>
</evidence>
<reference evidence="57 81" key="4">
    <citation type="submission" date="2018-04" db="EMBL/GenBank/DDBJ databases">
        <title>Genome Analysis of a Prevalent Clone of Listeria monocytogenes Sequence Type 87 in China.</title>
        <authorList>
            <person name="Wang Y."/>
        </authorList>
    </citation>
    <scope>NUCLEOTIDE SEQUENCE [LARGE SCALE GENOMIC DNA]</scope>
    <source>
        <strain evidence="57 81">ICDC_LM1523</strain>
    </source>
</reference>
<evidence type="ECO:0000313" key="45">
    <source>
        <dbReference type="EMBL" id="ECY9782581.1"/>
    </source>
</evidence>
<evidence type="ECO:0000256" key="10">
    <source>
        <dbReference type="ARBA" id="ARBA00023014"/>
    </source>
</evidence>
<evidence type="ECO:0000256" key="5">
    <source>
        <dbReference type="ARBA" id="ARBA00022490"/>
    </source>
</evidence>
<evidence type="ECO:0000313" key="29">
    <source>
        <dbReference type="EMBL" id="EAG4332052.1"/>
    </source>
</evidence>
<dbReference type="EMBL" id="AABFVG010000005">
    <property type="protein sequence ID" value="EAH2282376.1"/>
    <property type="molecule type" value="Genomic_DNA"/>
</dbReference>
<dbReference type="Proteomes" id="UP000840197">
    <property type="component" value="Unassembled WGS sequence"/>
</dbReference>
<evidence type="ECO:0000313" key="38">
    <source>
        <dbReference type="EMBL" id="EAK8896699.1"/>
    </source>
</evidence>
<dbReference type="Proteomes" id="UP000331186">
    <property type="component" value="Unassembled WGS sequence"/>
</dbReference>
<dbReference type="EMBL" id="AAHZFY010000007">
    <property type="protein sequence ID" value="ECB9513118.1"/>
    <property type="molecule type" value="Genomic_DNA"/>
</dbReference>
<keyword evidence="8 13" id="KW-0479">Metal-binding</keyword>
<evidence type="ECO:0000313" key="37">
    <source>
        <dbReference type="EMBL" id="EAH4241682.1"/>
    </source>
</evidence>
<evidence type="ECO:0000313" key="81">
    <source>
        <dbReference type="Proteomes" id="UP000460224"/>
    </source>
</evidence>
<evidence type="ECO:0000313" key="78">
    <source>
        <dbReference type="Proteomes" id="UP000423131"/>
    </source>
</evidence>
<evidence type="ECO:0000313" key="102">
    <source>
        <dbReference type="Proteomes" id="UP000844415"/>
    </source>
</evidence>
<dbReference type="KEGG" id="lmok:CQ02_10460"/>
<dbReference type="EMBL" id="DAAEEB010000001">
    <property type="protein sequence ID" value="HAA8051780.1"/>
    <property type="molecule type" value="Genomic_DNA"/>
</dbReference>
<evidence type="ECO:0000313" key="52">
    <source>
        <dbReference type="EMBL" id="HAB8556287.1"/>
    </source>
</evidence>
<evidence type="ECO:0000313" key="32">
    <source>
        <dbReference type="EMBL" id="EAG6990824.1"/>
    </source>
</evidence>
<evidence type="ECO:0000313" key="15">
    <source>
        <dbReference type="EMBL" id="EAC5550147.1"/>
    </source>
</evidence>
<evidence type="ECO:0000313" key="62">
    <source>
        <dbReference type="Proteomes" id="UP000331186"/>
    </source>
</evidence>
<dbReference type="Proteomes" id="UP000379076">
    <property type="component" value="Unassembled WGS sequence"/>
</dbReference>
<dbReference type="HAMAP" id="MF_00569">
    <property type="entry name" value="NadA_type3"/>
    <property type="match status" value="1"/>
</dbReference>
<dbReference type="Proteomes" id="UP000852906">
    <property type="component" value="Unassembled WGS sequence"/>
</dbReference>
<reference evidence="64 68" key="5">
    <citation type="submission" date="2018-06" db="EMBL/GenBank/DDBJ databases">
        <authorList>
            <consortium name="PulseNet: The National Subtyping Network for Foodborne Disease Surveillance"/>
            <person name="Tarr C.L."/>
            <person name="Trees E."/>
            <person name="Katz L.S."/>
            <person name="Carleton-Romer H.A."/>
            <person name="Stroika S."/>
            <person name="Kucerova Z."/>
            <person name="Roache K.F."/>
            <person name="Sabol A.L."/>
            <person name="Besser J."/>
            <person name="Gerner-Smidt P."/>
        </authorList>
    </citation>
    <scope>NUCLEOTIDE SEQUENCE [LARGE SCALE GENOMIC DNA]</scope>
    <source>
        <strain evidence="14 64">2015L-6227</strain>
        <strain evidence="18 68">PNUSAL000910</strain>
        <strain evidence="24 69">PNUSAL002180</strain>
        <strain evidence="38 67">PNUSAL004402</strain>
        <strain evidence="45 86">PNUSAL005692</strain>
    </source>
</reference>
<evidence type="ECO:0000313" key="71">
    <source>
        <dbReference type="Proteomes" id="UP000365297"/>
    </source>
</evidence>
<dbReference type="Proteomes" id="UP000522199">
    <property type="component" value="Unassembled WGS sequence"/>
</dbReference>
<reference evidence="58 94" key="10">
    <citation type="submission" date="2020-06" db="EMBL/GenBank/DDBJ databases">
        <title>Two Listeria outbreaks in Switzerland in 2018 and 2020.</title>
        <authorList>
            <person name="Stevens M.J.A."/>
            <person name="Bloemberg G."/>
            <person name="Nusch-Inderbinnen M."/>
            <person name="Stephan R."/>
        </authorList>
    </citation>
    <scope>NUCLEOTIDE SEQUENCE [LARGE SCALE GENOMIC DNA]</scope>
    <source>
        <strain evidence="58 94">N18-0707</strain>
    </source>
</reference>
<evidence type="ECO:0000313" key="85">
    <source>
        <dbReference type="Proteomes" id="UP000481141"/>
    </source>
</evidence>
<dbReference type="EMBL" id="AAIAJJ010000003">
    <property type="protein sequence ID" value="ECC1556489.1"/>
    <property type="molecule type" value="Genomic_DNA"/>
</dbReference>
<dbReference type="EMBL" id="AAAJKI010000001">
    <property type="protein sequence ID" value="EAC6546978.1"/>
    <property type="molecule type" value="Genomic_DNA"/>
</dbReference>
<evidence type="ECO:0000313" key="101">
    <source>
        <dbReference type="Proteomes" id="UP000843775"/>
    </source>
</evidence>